<dbReference type="Proteomes" id="UP000324896">
    <property type="component" value="Unassembled WGS sequence"/>
</dbReference>
<proteinExistence type="predicted"/>
<evidence type="ECO:0000313" key="1">
    <source>
        <dbReference type="EMBL" id="SDD06329.1"/>
    </source>
</evidence>
<gene>
    <name evidence="5" type="ORF">BY453_12211</name>
    <name evidence="1" type="ORF">SAMN04488597_12430</name>
    <name evidence="2" type="ORF">SAMN04488598_13317</name>
    <name evidence="4" type="ORF">SAMN04515652_13113</name>
    <name evidence="3" type="ORF">SAMN04515654_12231</name>
</gene>
<reference evidence="5 9" key="3">
    <citation type="submission" date="2019-03" db="EMBL/GenBank/DDBJ databases">
        <title>Deep subsurface shale carbon reservoir microbial communities from Ohio and West Virginia, USA.</title>
        <authorList>
            <person name="Wrighton K."/>
        </authorList>
    </citation>
    <scope>NUCLEOTIDE SEQUENCE [LARGE SCALE GENOMIC DNA]</scope>
    <source>
        <strain evidence="5 9">UTICA-S4D12</strain>
    </source>
</reference>
<sequence length="30" mass="3653">MRRPEVYLRDILSSINKVQNYSANMSYKEF</sequence>
<keyword evidence="8" id="KW-1185">Reference proteome</keyword>
<organism evidence="1 10">
    <name type="scientific">Halanaerobium congolense</name>
    <dbReference type="NCBI Taxonomy" id="54121"/>
    <lineage>
        <taxon>Bacteria</taxon>
        <taxon>Bacillati</taxon>
        <taxon>Bacillota</taxon>
        <taxon>Clostridia</taxon>
        <taxon>Halanaerobiales</taxon>
        <taxon>Halanaerobiaceae</taxon>
        <taxon>Halanaerobium</taxon>
    </lineage>
</organism>
<evidence type="ECO:0000313" key="4">
    <source>
        <dbReference type="EMBL" id="SET15016.1"/>
    </source>
</evidence>
<dbReference type="Proteomes" id="UP000199519">
    <property type="component" value="Unassembled WGS sequence"/>
</dbReference>
<evidence type="ECO:0000313" key="6">
    <source>
        <dbReference type="Proteomes" id="UP000198612"/>
    </source>
</evidence>
<evidence type="ECO:0000313" key="7">
    <source>
        <dbReference type="Proteomes" id="UP000198945"/>
    </source>
</evidence>
<protein>
    <submittedName>
        <fullName evidence="1">Uncharacterized protein</fullName>
    </submittedName>
</protein>
<dbReference type="AlphaFoldDB" id="A0A1G6RNV9"/>
<reference evidence="3 7" key="2">
    <citation type="submission" date="2016-10" db="EMBL/GenBank/DDBJ databases">
        <authorList>
            <person name="de Groot N.N."/>
        </authorList>
    </citation>
    <scope>NUCLEOTIDE SEQUENCE [LARGE SCALE GENOMIC DNA]</scope>
    <source>
        <strain evidence="3 7">WG7</strain>
    </source>
</reference>
<dbReference type="EMBL" id="FNEH01000022">
    <property type="protein sequence ID" value="SDI99692.1"/>
    <property type="molecule type" value="Genomic_DNA"/>
</dbReference>
<name>A0A1G6RNV9_9FIRM</name>
<dbReference type="EMBL" id="FNBJ01000033">
    <property type="protein sequence ID" value="SDF94587.1"/>
    <property type="molecule type" value="Genomic_DNA"/>
</dbReference>
<evidence type="ECO:0000313" key="2">
    <source>
        <dbReference type="EMBL" id="SDF94587.1"/>
    </source>
</evidence>
<dbReference type="EMBL" id="SOAA01000022">
    <property type="protein sequence ID" value="TDS28225.1"/>
    <property type="molecule type" value="Genomic_DNA"/>
</dbReference>
<evidence type="ECO:0000313" key="9">
    <source>
        <dbReference type="Proteomes" id="UP000295758"/>
    </source>
</evidence>
<evidence type="ECO:0000313" key="10">
    <source>
        <dbReference type="Proteomes" id="UP000324896"/>
    </source>
</evidence>
<dbReference type="Proteomes" id="UP000198612">
    <property type="component" value="Unassembled WGS sequence"/>
</dbReference>
<evidence type="ECO:0000313" key="8">
    <source>
        <dbReference type="Proteomes" id="UP000199519"/>
    </source>
</evidence>
<dbReference type="EMBL" id="FMYT01000024">
    <property type="protein sequence ID" value="SDD06329.1"/>
    <property type="molecule type" value="Genomic_DNA"/>
</dbReference>
<evidence type="ECO:0000313" key="3">
    <source>
        <dbReference type="EMBL" id="SDI99692.1"/>
    </source>
</evidence>
<reference evidence="6 8" key="1">
    <citation type="submission" date="2016-10" db="EMBL/GenBank/DDBJ databases">
        <authorList>
            <person name="Varghese N."/>
            <person name="Submissions S."/>
        </authorList>
    </citation>
    <scope>NUCLEOTIDE SEQUENCE [LARGE SCALE GENOMIC DNA]</scope>
    <source>
        <strain evidence="1 10">WG10</strain>
        <strain evidence="2 8">WG2</strain>
        <strain evidence="4 6">WG5</strain>
    </source>
</reference>
<dbReference type="EMBL" id="FOHG01000031">
    <property type="protein sequence ID" value="SET15016.1"/>
    <property type="molecule type" value="Genomic_DNA"/>
</dbReference>
<dbReference type="Proteomes" id="UP000295758">
    <property type="component" value="Unassembled WGS sequence"/>
</dbReference>
<evidence type="ECO:0000313" key="5">
    <source>
        <dbReference type="EMBL" id="TDS28225.1"/>
    </source>
</evidence>
<dbReference type="Proteomes" id="UP000198945">
    <property type="component" value="Unassembled WGS sequence"/>
</dbReference>
<accession>A0A1G6RNV9</accession>